<dbReference type="Gene3D" id="1.20.5.370">
    <property type="match status" value="1"/>
</dbReference>
<dbReference type="PIR" id="A61513">
    <property type="entry name" value="A61513"/>
</dbReference>
<dbReference type="GO" id="GO:0016459">
    <property type="term" value="C:myosin complex"/>
    <property type="evidence" value="ECO:0007669"/>
    <property type="project" value="InterPro"/>
</dbReference>
<organism evidence="5">
    <name type="scientific">Schistosoma mansoni</name>
    <name type="common">Blood fluke</name>
    <dbReference type="NCBI Taxonomy" id="6183"/>
    <lineage>
        <taxon>Eukaryota</taxon>
        <taxon>Metazoa</taxon>
        <taxon>Spiralia</taxon>
        <taxon>Lophotrochozoa</taxon>
        <taxon>Platyhelminthes</taxon>
        <taxon>Trematoda</taxon>
        <taxon>Digenea</taxon>
        <taxon>Strigeidida</taxon>
        <taxon>Schistosomatoidea</taxon>
        <taxon>Schistosomatidae</taxon>
        <taxon>Schistosoma</taxon>
    </lineage>
</organism>
<evidence type="ECO:0000313" key="5">
    <source>
        <dbReference type="PIR" id="A61513"/>
    </source>
</evidence>
<dbReference type="SUPFAM" id="SSF90257">
    <property type="entry name" value="Myosin rod fragments"/>
    <property type="match status" value="2"/>
</dbReference>
<dbReference type="Gene3D" id="1.20.5.340">
    <property type="match status" value="2"/>
</dbReference>
<evidence type="ECO:0000259" key="4">
    <source>
        <dbReference type="Pfam" id="PF01576"/>
    </source>
</evidence>
<keyword evidence="2 3" id="KW-0175">Coiled coil</keyword>
<feature type="domain" description="Myosin tail" evidence="4">
    <location>
        <begin position="60"/>
        <end position="144"/>
    </location>
</feature>
<protein>
    <submittedName>
        <fullName evidence="5">Myosin, sarcomeric</fullName>
    </submittedName>
</protein>
<accession>Q7M4G5</accession>
<feature type="non-terminal residue" evidence="5">
    <location>
        <position position="1"/>
    </location>
</feature>
<dbReference type="InterPro" id="IPR014751">
    <property type="entry name" value="XRCC4-like_C"/>
</dbReference>
<name>Q7M4G5_SCHMA</name>
<dbReference type="Pfam" id="PF01576">
    <property type="entry name" value="Myosin_tail_1"/>
    <property type="match status" value="1"/>
</dbReference>
<evidence type="ECO:0000256" key="1">
    <source>
        <dbReference type="ARBA" id="ARBA00008447"/>
    </source>
</evidence>
<feature type="coiled-coil region" evidence="3">
    <location>
        <begin position="12"/>
        <end position="196"/>
    </location>
</feature>
<dbReference type="InterPro" id="IPR002928">
    <property type="entry name" value="Myosin_tail"/>
</dbReference>
<feature type="non-terminal residue" evidence="5">
    <location>
        <position position="199"/>
    </location>
</feature>
<dbReference type="AlphaFoldDB" id="Q7M4G5"/>
<comment type="similarity">
    <text evidence="1">Belongs to the paramyosin family.</text>
</comment>
<dbReference type="FunFam" id="1.20.5.370:FF:000008">
    <property type="entry name" value="Myosin heavy chain"/>
    <property type="match status" value="1"/>
</dbReference>
<evidence type="ECO:0000256" key="3">
    <source>
        <dbReference type="SAM" id="Coils"/>
    </source>
</evidence>
<evidence type="ECO:0000256" key="2">
    <source>
        <dbReference type="ARBA" id="ARBA00023054"/>
    </source>
</evidence>
<proteinExistence type="inferred from homology"/>
<sequence>IREQNKRTQFALQAEEDKVNHLNKLKAKLESTLDEMEENLAREQKIRGDVEKSKAKLEVLKFEDEQGLVAQFNEKLKELQSRIQELEERLEAERAARSKAEKSRQQLGSELEEVVDRLEEQDGATAAQSDLTKKREAELMLKKRDKERRRLEMEKEELQAALEEAESALEQEEAKVQRAQLEMSQIRQEIDRRLAEKDE</sequence>
<reference evidence="5" key="1">
    <citation type="journal article" date="1987" name="Mol. Biochem. Parasitol.">
        <title>Molecular cloning of Schistosoma mansoni myosin.</title>
        <authorList>
            <person name="Newport G.R."/>
            <person name="Harrison R.A."/>
            <person name="McKerrow J."/>
            <person name="Tarr P."/>
            <person name="Kallestad J."/>
            <person name="Agabian N."/>
        </authorList>
    </citation>
    <scope>NUCLEOTIDE SEQUENCE</scope>
</reference>